<evidence type="ECO:0000259" key="14">
    <source>
        <dbReference type="PROSITE" id="PS50157"/>
    </source>
</evidence>
<name>A0A834XVB3_APHGI</name>
<keyword evidence="5 11" id="KW-0863">Zinc-finger</keyword>
<feature type="domain" description="C2H2-type" evidence="14">
    <location>
        <begin position="621"/>
        <end position="648"/>
    </location>
</feature>
<feature type="domain" description="C2H2-type" evidence="14">
    <location>
        <begin position="679"/>
        <end position="706"/>
    </location>
</feature>
<dbReference type="Pfam" id="PF00096">
    <property type="entry name" value="zf-C2H2"/>
    <property type="match status" value="5"/>
</dbReference>
<evidence type="ECO:0000256" key="1">
    <source>
        <dbReference type="ARBA" id="ARBA00004123"/>
    </source>
</evidence>
<dbReference type="FunFam" id="3.30.160.60:FF:001136">
    <property type="entry name" value="Zinc finger protein 408"/>
    <property type="match status" value="1"/>
</dbReference>
<dbReference type="Pfam" id="PF07776">
    <property type="entry name" value="zf-AD"/>
    <property type="match status" value="1"/>
</dbReference>
<dbReference type="FunFam" id="3.30.160.60:FF:000744">
    <property type="entry name" value="zinc finger E-box-binding homeobox 1"/>
    <property type="match status" value="1"/>
</dbReference>
<dbReference type="OrthoDB" id="1095242at2759"/>
<gene>
    <name evidence="16" type="ORF">HCN44_010685</name>
</gene>
<dbReference type="GO" id="GO:0000978">
    <property type="term" value="F:RNA polymerase II cis-regulatory region sequence-specific DNA binding"/>
    <property type="evidence" value="ECO:0007669"/>
    <property type="project" value="TreeGrafter"/>
</dbReference>
<keyword evidence="3 12" id="KW-0479">Metal-binding</keyword>
<evidence type="ECO:0000313" key="16">
    <source>
        <dbReference type="EMBL" id="KAF7991884.1"/>
    </source>
</evidence>
<dbReference type="PANTHER" id="PTHR24393:SF15">
    <property type="entry name" value="IP01243P-RELATED"/>
    <property type="match status" value="1"/>
</dbReference>
<evidence type="ECO:0000256" key="10">
    <source>
        <dbReference type="ARBA" id="ARBA00023242"/>
    </source>
</evidence>
<feature type="domain" description="C2H2-type" evidence="14">
    <location>
        <begin position="479"/>
        <end position="506"/>
    </location>
</feature>
<dbReference type="EMBL" id="JACMRX010000004">
    <property type="protein sequence ID" value="KAF7991884.1"/>
    <property type="molecule type" value="Genomic_DNA"/>
</dbReference>
<dbReference type="PROSITE" id="PS50157">
    <property type="entry name" value="ZINC_FINGER_C2H2_2"/>
    <property type="match status" value="10"/>
</dbReference>
<dbReference type="FunFam" id="3.30.160.60:FF:000446">
    <property type="entry name" value="Zinc finger protein"/>
    <property type="match status" value="1"/>
</dbReference>
<dbReference type="FunFam" id="3.30.160.60:FF:000478">
    <property type="entry name" value="Zinc finger protein 133"/>
    <property type="match status" value="1"/>
</dbReference>
<keyword evidence="17" id="KW-1185">Reference proteome</keyword>
<evidence type="ECO:0000313" key="17">
    <source>
        <dbReference type="Proteomes" id="UP000639338"/>
    </source>
</evidence>
<feature type="domain" description="C2H2-type" evidence="14">
    <location>
        <begin position="451"/>
        <end position="478"/>
    </location>
</feature>
<feature type="binding site" evidence="12">
    <location>
        <position position="63"/>
    </location>
    <ligand>
        <name>Zn(2+)</name>
        <dbReference type="ChEBI" id="CHEBI:29105"/>
    </ligand>
</feature>
<dbReference type="PANTHER" id="PTHR24393">
    <property type="entry name" value="ZINC FINGER PROTEIN"/>
    <property type="match status" value="1"/>
</dbReference>
<feature type="domain" description="C2H2-type" evidence="14">
    <location>
        <begin position="507"/>
        <end position="534"/>
    </location>
</feature>
<feature type="domain" description="C2H2-type" evidence="14">
    <location>
        <begin position="649"/>
        <end position="678"/>
    </location>
</feature>
<evidence type="ECO:0000256" key="13">
    <source>
        <dbReference type="SAM" id="MobiDB-lite"/>
    </source>
</evidence>
<protein>
    <submittedName>
        <fullName evidence="16">Uncharacterized protein</fullName>
    </submittedName>
</protein>
<feature type="binding site" evidence="12">
    <location>
        <position position="11"/>
    </location>
    <ligand>
        <name>Zn(2+)</name>
        <dbReference type="ChEBI" id="CHEBI:29105"/>
    </ligand>
</feature>
<dbReference type="InterPro" id="IPR012934">
    <property type="entry name" value="Znf_AD"/>
</dbReference>
<evidence type="ECO:0000256" key="7">
    <source>
        <dbReference type="ARBA" id="ARBA00023015"/>
    </source>
</evidence>
<dbReference type="InterPro" id="IPR036236">
    <property type="entry name" value="Znf_C2H2_sf"/>
</dbReference>
<dbReference type="PROSITE" id="PS51915">
    <property type="entry name" value="ZAD"/>
    <property type="match status" value="1"/>
</dbReference>
<dbReference type="GO" id="GO:0001228">
    <property type="term" value="F:DNA-binding transcription activator activity, RNA polymerase II-specific"/>
    <property type="evidence" value="ECO:0007669"/>
    <property type="project" value="TreeGrafter"/>
</dbReference>
<feature type="binding site" evidence="12">
    <location>
        <position position="60"/>
    </location>
    <ligand>
        <name>Zn(2+)</name>
        <dbReference type="ChEBI" id="CHEBI:29105"/>
    </ligand>
</feature>
<dbReference type="Gene3D" id="3.30.160.60">
    <property type="entry name" value="Classic Zinc Finger"/>
    <property type="match status" value="10"/>
</dbReference>
<dbReference type="SUPFAM" id="SSF57667">
    <property type="entry name" value="beta-beta-alpha zinc fingers"/>
    <property type="match status" value="6"/>
</dbReference>
<evidence type="ECO:0000256" key="9">
    <source>
        <dbReference type="ARBA" id="ARBA00023163"/>
    </source>
</evidence>
<evidence type="ECO:0000256" key="2">
    <source>
        <dbReference type="ARBA" id="ARBA00006991"/>
    </source>
</evidence>
<dbReference type="SUPFAM" id="SSF57716">
    <property type="entry name" value="Glucocorticoid receptor-like (DNA-binding domain)"/>
    <property type="match status" value="1"/>
</dbReference>
<evidence type="ECO:0000256" key="4">
    <source>
        <dbReference type="ARBA" id="ARBA00022737"/>
    </source>
</evidence>
<dbReference type="FunFam" id="3.30.160.60:FF:002343">
    <property type="entry name" value="Zinc finger protein 33A"/>
    <property type="match status" value="1"/>
</dbReference>
<accession>A0A834XVB3</accession>
<evidence type="ECO:0000256" key="3">
    <source>
        <dbReference type="ARBA" id="ARBA00022723"/>
    </source>
</evidence>
<dbReference type="Proteomes" id="UP000639338">
    <property type="component" value="Unassembled WGS sequence"/>
</dbReference>
<keyword evidence="8" id="KW-0238">DNA-binding</keyword>
<feature type="domain" description="C2H2-type" evidence="14">
    <location>
        <begin position="593"/>
        <end position="620"/>
    </location>
</feature>
<keyword evidence="4" id="KW-0677">Repeat</keyword>
<feature type="domain" description="C2H2-type" evidence="14">
    <location>
        <begin position="563"/>
        <end position="590"/>
    </location>
</feature>
<dbReference type="Gene3D" id="3.40.1800.20">
    <property type="match status" value="1"/>
</dbReference>
<dbReference type="SMART" id="SM00355">
    <property type="entry name" value="ZnF_C2H2"/>
    <property type="match status" value="11"/>
</dbReference>
<feature type="domain" description="C2H2-type" evidence="14">
    <location>
        <begin position="535"/>
        <end position="562"/>
    </location>
</feature>
<dbReference type="GO" id="GO:0008270">
    <property type="term" value="F:zinc ion binding"/>
    <property type="evidence" value="ECO:0007669"/>
    <property type="project" value="UniProtKB-UniRule"/>
</dbReference>
<dbReference type="SMART" id="SM00868">
    <property type="entry name" value="zf-AD"/>
    <property type="match status" value="1"/>
</dbReference>
<dbReference type="AlphaFoldDB" id="A0A834XVB3"/>
<evidence type="ECO:0000256" key="11">
    <source>
        <dbReference type="PROSITE-ProRule" id="PRU00042"/>
    </source>
</evidence>
<feature type="region of interest" description="Disordered" evidence="13">
    <location>
        <begin position="415"/>
        <end position="444"/>
    </location>
</feature>
<comment type="similarity">
    <text evidence="2">Belongs to the krueppel C2H2-type zinc-finger protein family.</text>
</comment>
<evidence type="ECO:0000259" key="15">
    <source>
        <dbReference type="PROSITE" id="PS51915"/>
    </source>
</evidence>
<dbReference type="InterPro" id="IPR013087">
    <property type="entry name" value="Znf_C2H2_type"/>
</dbReference>
<evidence type="ECO:0000256" key="6">
    <source>
        <dbReference type="ARBA" id="ARBA00022833"/>
    </source>
</evidence>
<feature type="domain" description="ZAD" evidence="15">
    <location>
        <begin position="9"/>
        <end position="87"/>
    </location>
</feature>
<keyword evidence="7" id="KW-0805">Transcription regulation</keyword>
<evidence type="ECO:0000256" key="5">
    <source>
        <dbReference type="ARBA" id="ARBA00022771"/>
    </source>
</evidence>
<proteinExistence type="inferred from homology"/>
<reference evidence="16 17" key="1">
    <citation type="submission" date="2020-08" db="EMBL/GenBank/DDBJ databases">
        <title>Aphidius gifuensis genome sequencing and assembly.</title>
        <authorList>
            <person name="Du Z."/>
        </authorList>
    </citation>
    <scope>NUCLEOTIDE SEQUENCE [LARGE SCALE GENOMIC DNA]</scope>
    <source>
        <strain evidence="16">YNYX2018</strain>
        <tissue evidence="16">Adults</tissue>
    </source>
</reference>
<comment type="caution">
    <text evidence="16">The sequence shown here is derived from an EMBL/GenBank/DDBJ whole genome shotgun (WGS) entry which is preliminary data.</text>
</comment>
<dbReference type="PROSITE" id="PS00028">
    <property type="entry name" value="ZINC_FINGER_C2H2_1"/>
    <property type="match status" value="10"/>
</dbReference>
<sequence length="780" mass="88526">MANISEFDYLCRLCATKILMGLPIFHDDLTDDQIRNIDKKISSCLPVQISLTDQLPKSVCEDCAYKLDQFYEFRQKSIETDKLFQAMMIKFENNVHVNLHDDNVNVVISDMTDINNIPCPVDNDNDNNDDDDDVDENIDTKNNTTLHTLQVIDDMNIGSSEQIIEQHEIPNVDHHIEQSIDVLDGDTARLVDEHMREVSSHEMTLDIDGEMTVVGHLAINYVTNIETETTVQEQLVHYCTSDGVKFETVTNNSYDQAHNEIVENGIDNIDNNILNDTLTTDIIDTNNIPSTSHESSEIIEYTKRAQHALLESSLNNPTTDENGSHWYVCPICNEAANEPENLSQHYEEHFLSCTCGLYFTSIDDLSQHKNNCSNDNNNSDNSKKKINDIKVKKKNNNKLKNTKCKINNGKVYDNADADDIVDDEDDEDDEEDDDNDDKKNPTSIRQKWTPKICQQCGKQYRTNYKLQEHMRKHTGEKPFKCTTCDKAFRSKIGLAQHSATHTGQFDFSCSTCGKGFQCKSYLIVHQRVHSDAKPYPCVTCGQNFKTKQSLLDHENRHLGVKPYGCDICGRSFITKGLCKSHQKTHSGQDNRQYPCEVCNKMFVSKSYLNTHSRIHTGEKPYLCEVCGKGFLTRVDLKIHSTMHTGEKKFKCEFDSCNKAFARKSALRCHTRSHNGERPYKCDVCSKTFTQFSPLAIHKRLHSGVRPYVCDICSKAFVSRSSMMCHKKRHKVTSTSSTTLSTIAEATEQQDLKNPDSPEAINDQNGIVISKPDDVVAIVGN</sequence>
<comment type="subcellular location">
    <subcellularLocation>
        <location evidence="1">Nucleus</location>
    </subcellularLocation>
</comment>
<keyword evidence="9" id="KW-0804">Transcription</keyword>
<feature type="binding site" evidence="12">
    <location>
        <position position="14"/>
    </location>
    <ligand>
        <name>Zn(2+)</name>
        <dbReference type="ChEBI" id="CHEBI:29105"/>
    </ligand>
</feature>
<feature type="compositionally biased region" description="Acidic residues" evidence="13">
    <location>
        <begin position="415"/>
        <end position="435"/>
    </location>
</feature>
<dbReference type="FunFam" id="3.30.160.60:FF:001840">
    <property type="entry name" value="Paternally-expressed gene 3 protein"/>
    <property type="match status" value="1"/>
</dbReference>
<keyword evidence="10" id="KW-0539">Nucleus</keyword>
<keyword evidence="6 12" id="KW-0862">Zinc</keyword>
<evidence type="ECO:0000256" key="12">
    <source>
        <dbReference type="PROSITE-ProRule" id="PRU01263"/>
    </source>
</evidence>
<feature type="domain" description="C2H2-type" evidence="14">
    <location>
        <begin position="707"/>
        <end position="729"/>
    </location>
</feature>
<dbReference type="Pfam" id="PF13912">
    <property type="entry name" value="zf-C2H2_6"/>
    <property type="match status" value="1"/>
</dbReference>
<evidence type="ECO:0000256" key="8">
    <source>
        <dbReference type="ARBA" id="ARBA00023125"/>
    </source>
</evidence>
<dbReference type="GO" id="GO:0005634">
    <property type="term" value="C:nucleus"/>
    <property type="evidence" value="ECO:0007669"/>
    <property type="project" value="UniProtKB-SubCell"/>
</dbReference>
<organism evidence="16 17">
    <name type="scientific">Aphidius gifuensis</name>
    <name type="common">Parasitoid wasp</name>
    <dbReference type="NCBI Taxonomy" id="684658"/>
    <lineage>
        <taxon>Eukaryota</taxon>
        <taxon>Metazoa</taxon>
        <taxon>Ecdysozoa</taxon>
        <taxon>Arthropoda</taxon>
        <taxon>Hexapoda</taxon>
        <taxon>Insecta</taxon>
        <taxon>Pterygota</taxon>
        <taxon>Neoptera</taxon>
        <taxon>Endopterygota</taxon>
        <taxon>Hymenoptera</taxon>
        <taxon>Apocrita</taxon>
        <taxon>Ichneumonoidea</taxon>
        <taxon>Braconidae</taxon>
        <taxon>Aphidiinae</taxon>
        <taxon>Aphidius</taxon>
    </lineage>
</organism>